<feature type="compositionally biased region" description="Basic and acidic residues" evidence="1">
    <location>
        <begin position="715"/>
        <end position="732"/>
    </location>
</feature>
<gene>
    <name evidence="2" type="ORF">H4R34_005347</name>
</gene>
<accession>A0A9W8AYD2</accession>
<protein>
    <submittedName>
        <fullName evidence="2">Uncharacterized protein</fullName>
    </submittedName>
</protein>
<keyword evidence="3" id="KW-1185">Reference proteome</keyword>
<dbReference type="EMBL" id="JANBQB010001004">
    <property type="protein sequence ID" value="KAJ1972628.1"/>
    <property type="molecule type" value="Genomic_DNA"/>
</dbReference>
<name>A0A9W8AYD2_9FUNG</name>
<proteinExistence type="predicted"/>
<feature type="region of interest" description="Disordered" evidence="1">
    <location>
        <begin position="711"/>
        <end position="732"/>
    </location>
</feature>
<evidence type="ECO:0000313" key="3">
    <source>
        <dbReference type="Proteomes" id="UP001151582"/>
    </source>
</evidence>
<evidence type="ECO:0000256" key="1">
    <source>
        <dbReference type="SAM" id="MobiDB-lite"/>
    </source>
</evidence>
<dbReference type="Proteomes" id="UP001151582">
    <property type="component" value="Unassembled WGS sequence"/>
</dbReference>
<reference evidence="2" key="1">
    <citation type="submission" date="2022-07" db="EMBL/GenBank/DDBJ databases">
        <title>Phylogenomic reconstructions and comparative analyses of Kickxellomycotina fungi.</title>
        <authorList>
            <person name="Reynolds N.K."/>
            <person name="Stajich J.E."/>
            <person name="Barry K."/>
            <person name="Grigoriev I.V."/>
            <person name="Crous P."/>
            <person name="Smith M.E."/>
        </authorList>
    </citation>
    <scope>NUCLEOTIDE SEQUENCE</scope>
    <source>
        <strain evidence="2">RSA 567</strain>
    </source>
</reference>
<comment type="caution">
    <text evidence="2">The sequence shown here is derived from an EMBL/GenBank/DDBJ whole genome shotgun (WGS) entry which is preliminary data.</text>
</comment>
<dbReference type="OrthoDB" id="10323130at2759"/>
<sequence length="732" mass="81910">MAAGLSRNQATLDKLHRILGQCTTITELRPAVENLLQLHSGVPDSLYLLALSACARVARKPKDPSTQPLEADWLDLRYSQSRDMTCRRQAVLQLAEDIFVQARARNQPGSLKVWQGLLQVYTATGCHPQSLHLLTSFRQQGHQLTLPLAMELVRATCAANRYNLTPGIISQLDQTLKDQTTWSRIIRVSTAGLVLFMLAKWSTLFLKFYVHFSMPAPETFAMLFVYLLLAQFHFYGMMASKHGPKAFSERRPMTDAQRARAERQMDERIPGGTPIVVLLFAWAKIPNQPAPSYVADLYKTALYALTEFHHFKAIPAALTDIAAMNLGLSQKLVRQLLHQAAVHADMADFWGTLVQLSGTPLEHGVFQGTALWDDLYRTIYYKRLYDTDRTTLLLHLNDWLRSKGVPPSPTQTLLLMQAYRDLGLLDQAHALWTQCTQSYRALISQKLFVVYADVLLGASQWEQVPDLYDWVCEPLTFAQRRQLTMTLLSLHAREGQRRQQPHGKVAPSTASRSLVPLALLNSSQGSAKDLYACAMLWFEKALAFTDTADGYRATAYAYMMSLGCYLQLFPAVCSLYADYHDAWPYPYIAPDQTLVNNPLDRVLAPSPSASAPNLPLSRLAITHPEAVIRHQTTVALSHTAPGPQAMVAITQHSVALLRRPTAPDMSPATSLTDQVPLSSTDNPLLQDMIALTKAKATACHVSLDAKQHRWQAQADKSKQRQRNRDLATELAF</sequence>
<organism evidence="2 3">
    <name type="scientific">Dimargaris verticillata</name>
    <dbReference type="NCBI Taxonomy" id="2761393"/>
    <lineage>
        <taxon>Eukaryota</taxon>
        <taxon>Fungi</taxon>
        <taxon>Fungi incertae sedis</taxon>
        <taxon>Zoopagomycota</taxon>
        <taxon>Kickxellomycotina</taxon>
        <taxon>Dimargaritomycetes</taxon>
        <taxon>Dimargaritales</taxon>
        <taxon>Dimargaritaceae</taxon>
        <taxon>Dimargaris</taxon>
    </lineage>
</organism>
<dbReference type="AlphaFoldDB" id="A0A9W8AYD2"/>
<evidence type="ECO:0000313" key="2">
    <source>
        <dbReference type="EMBL" id="KAJ1972628.1"/>
    </source>
</evidence>